<dbReference type="AlphaFoldDB" id="A0A1G2BWJ2"/>
<feature type="transmembrane region" description="Helical" evidence="13">
    <location>
        <begin position="14"/>
        <end position="33"/>
    </location>
</feature>
<evidence type="ECO:0000256" key="3">
    <source>
        <dbReference type="ARBA" id="ARBA00022475"/>
    </source>
</evidence>
<evidence type="ECO:0000256" key="2">
    <source>
        <dbReference type="ARBA" id="ARBA00022448"/>
    </source>
</evidence>
<evidence type="ECO:0000256" key="6">
    <source>
        <dbReference type="ARBA" id="ARBA00022781"/>
    </source>
</evidence>
<evidence type="ECO:0000256" key="14">
    <source>
        <dbReference type="RuleBase" id="RU003848"/>
    </source>
</evidence>
<evidence type="ECO:0000256" key="7">
    <source>
        <dbReference type="ARBA" id="ARBA00022989"/>
    </source>
</evidence>
<dbReference type="PANTHER" id="PTHR33445:SF1">
    <property type="entry name" value="ATP SYNTHASE SUBUNIT B"/>
    <property type="match status" value="1"/>
</dbReference>
<dbReference type="GO" id="GO:0005886">
    <property type="term" value="C:plasma membrane"/>
    <property type="evidence" value="ECO:0007669"/>
    <property type="project" value="UniProtKB-SubCell"/>
</dbReference>
<evidence type="ECO:0000256" key="5">
    <source>
        <dbReference type="ARBA" id="ARBA00022692"/>
    </source>
</evidence>
<comment type="similarity">
    <text evidence="1 13 14">Belongs to the ATPase B chain family.</text>
</comment>
<comment type="function">
    <text evidence="11 13">F(1)F(0) ATP synthase produces ATP from ADP in the presence of a proton or sodium gradient. F-type ATPases consist of two structural domains, F(1) containing the extramembraneous catalytic core and F(0) containing the membrane proton channel, linked together by a central stalk and a peripheral stalk. During catalysis, ATP synthesis in the catalytic domain of F(1) is coupled via a rotary mechanism of the central stalk subunits to proton translocation.</text>
</comment>
<dbReference type="SUPFAM" id="SSF81573">
    <property type="entry name" value="F1F0 ATP synthase subunit B, membrane domain"/>
    <property type="match status" value="1"/>
</dbReference>
<comment type="subcellular location">
    <subcellularLocation>
        <location evidence="13">Cell membrane</location>
        <topology evidence="13">Single-pass membrane protein</topology>
    </subcellularLocation>
    <subcellularLocation>
        <location evidence="12">Endomembrane system</location>
        <topology evidence="12">Single-pass membrane protein</topology>
    </subcellularLocation>
</comment>
<dbReference type="NCBIfam" id="TIGR01144">
    <property type="entry name" value="ATP_synt_b"/>
    <property type="match status" value="1"/>
</dbReference>
<dbReference type="InterPro" id="IPR005864">
    <property type="entry name" value="ATP_synth_F0_bsu_bac"/>
</dbReference>
<comment type="subunit">
    <text evidence="13">F-type ATPases have 2 components, F(1) - the catalytic core - and F(0) - the membrane proton channel. F(1) has five subunits: alpha(3), beta(3), gamma(1), delta(1), epsilon(1). F(0) has three main subunits: a(1), b(2) and c(10-14). The alpha and beta chains form an alternating ring which encloses part of the gamma chain. F(1) is attached to F(0) by a central stalk formed by the gamma and epsilon chains, while a peripheral stalk is formed by the delta and b chains.</text>
</comment>
<evidence type="ECO:0000313" key="17">
    <source>
        <dbReference type="Proteomes" id="UP000177626"/>
    </source>
</evidence>
<dbReference type="HAMAP" id="MF_01398">
    <property type="entry name" value="ATP_synth_b_bprime"/>
    <property type="match status" value="1"/>
</dbReference>
<dbReference type="InterPro" id="IPR028987">
    <property type="entry name" value="ATP_synth_B-like_membr_sf"/>
</dbReference>
<dbReference type="GO" id="GO:0046933">
    <property type="term" value="F:proton-transporting ATP synthase activity, rotational mechanism"/>
    <property type="evidence" value="ECO:0007669"/>
    <property type="project" value="UniProtKB-UniRule"/>
</dbReference>
<feature type="coiled-coil region" evidence="15">
    <location>
        <begin position="47"/>
        <end position="122"/>
    </location>
</feature>
<sequence length="164" mass="18657">MEILELFGVDWKLLIAQLVNFIVVVLVLWFFALKPLTKTMQKRNDEISKGLADAKSAQERLNQVERDAKDKLNKTKNEAMVILEEAKKQAEKSKQENVVKTKEEVAKLITKAKEQINSEKDAMISQAKTELAGTISLALEKILSSQLSKELDKKYIDKVLKDLK</sequence>
<comment type="function">
    <text evidence="13">Component of the F(0) channel, it forms part of the peripheral stalk, linking F(1) to F(0).</text>
</comment>
<keyword evidence="7 13" id="KW-1133">Transmembrane helix</keyword>
<keyword evidence="2 13" id="KW-0813">Transport</keyword>
<evidence type="ECO:0000256" key="4">
    <source>
        <dbReference type="ARBA" id="ARBA00022547"/>
    </source>
</evidence>
<dbReference type="GO" id="GO:0046961">
    <property type="term" value="F:proton-transporting ATPase activity, rotational mechanism"/>
    <property type="evidence" value="ECO:0007669"/>
    <property type="project" value="TreeGrafter"/>
</dbReference>
<keyword evidence="15" id="KW-0175">Coiled coil</keyword>
<dbReference type="CDD" id="cd06503">
    <property type="entry name" value="ATP-synt_Fo_b"/>
    <property type="match status" value="1"/>
</dbReference>
<evidence type="ECO:0000256" key="10">
    <source>
        <dbReference type="ARBA" id="ARBA00023310"/>
    </source>
</evidence>
<dbReference type="GO" id="GO:0012505">
    <property type="term" value="C:endomembrane system"/>
    <property type="evidence" value="ECO:0007669"/>
    <property type="project" value="UniProtKB-SubCell"/>
</dbReference>
<dbReference type="Gene3D" id="6.10.250.1580">
    <property type="match status" value="1"/>
</dbReference>
<keyword evidence="4 13" id="KW-0138">CF(0)</keyword>
<name>A0A1G2BWJ2_9BACT</name>
<keyword evidence="3 13" id="KW-1003">Cell membrane</keyword>
<keyword evidence="5 13" id="KW-0812">Transmembrane</keyword>
<gene>
    <name evidence="13" type="primary">atpF</name>
    <name evidence="16" type="ORF">A2406_00810</name>
</gene>
<dbReference type="PANTHER" id="PTHR33445">
    <property type="entry name" value="ATP SYNTHASE SUBUNIT B', CHLOROPLASTIC"/>
    <property type="match status" value="1"/>
</dbReference>
<comment type="caution">
    <text evidence="16">The sequence shown here is derived from an EMBL/GenBank/DDBJ whole genome shotgun (WGS) entry which is preliminary data.</text>
</comment>
<evidence type="ECO:0000256" key="15">
    <source>
        <dbReference type="SAM" id="Coils"/>
    </source>
</evidence>
<proteinExistence type="inferred from homology"/>
<keyword evidence="6 13" id="KW-0375">Hydrogen ion transport</keyword>
<reference evidence="16 17" key="1">
    <citation type="journal article" date="2016" name="Nat. Commun.">
        <title>Thousands of microbial genomes shed light on interconnected biogeochemical processes in an aquifer system.</title>
        <authorList>
            <person name="Anantharaman K."/>
            <person name="Brown C.T."/>
            <person name="Hug L.A."/>
            <person name="Sharon I."/>
            <person name="Castelle C.J."/>
            <person name="Probst A.J."/>
            <person name="Thomas B.C."/>
            <person name="Singh A."/>
            <person name="Wilkins M.J."/>
            <person name="Karaoz U."/>
            <person name="Brodie E.L."/>
            <person name="Williams K.H."/>
            <person name="Hubbard S.S."/>
            <person name="Banfield J.F."/>
        </authorList>
    </citation>
    <scope>NUCLEOTIDE SEQUENCE [LARGE SCALE GENOMIC DNA]</scope>
</reference>
<keyword evidence="10 13" id="KW-0066">ATP synthesis</keyword>
<dbReference type="Proteomes" id="UP000177626">
    <property type="component" value="Unassembled WGS sequence"/>
</dbReference>
<dbReference type="EMBL" id="MHKQ01000022">
    <property type="protein sequence ID" value="OGY93438.1"/>
    <property type="molecule type" value="Genomic_DNA"/>
</dbReference>
<evidence type="ECO:0000313" key="16">
    <source>
        <dbReference type="EMBL" id="OGY93438.1"/>
    </source>
</evidence>
<dbReference type="InterPro" id="IPR050059">
    <property type="entry name" value="ATP_synthase_B_chain"/>
</dbReference>
<evidence type="ECO:0000256" key="1">
    <source>
        <dbReference type="ARBA" id="ARBA00005513"/>
    </source>
</evidence>
<dbReference type="InterPro" id="IPR002146">
    <property type="entry name" value="ATP_synth_b/b'su_bac/chlpt"/>
</dbReference>
<protein>
    <recommendedName>
        <fullName evidence="13">ATP synthase subunit b</fullName>
    </recommendedName>
    <alternativeName>
        <fullName evidence="13">ATP synthase F(0) sector subunit b</fullName>
    </alternativeName>
    <alternativeName>
        <fullName evidence="13">ATPase subunit I</fullName>
    </alternativeName>
    <alternativeName>
        <fullName evidence="13">F-type ATPase subunit b</fullName>
        <shortName evidence="13">F-ATPase subunit b</shortName>
    </alternativeName>
</protein>
<evidence type="ECO:0000256" key="8">
    <source>
        <dbReference type="ARBA" id="ARBA00023065"/>
    </source>
</evidence>
<organism evidence="16 17">
    <name type="scientific">Candidatus Komeilibacteria bacterium RIFOXYC1_FULL_37_11</name>
    <dbReference type="NCBI Taxonomy" id="1798555"/>
    <lineage>
        <taxon>Bacteria</taxon>
        <taxon>Candidatus Komeiliibacteriota</taxon>
    </lineage>
</organism>
<accession>A0A1G2BWJ2</accession>
<keyword evidence="8 13" id="KW-0406">Ion transport</keyword>
<dbReference type="Pfam" id="PF00430">
    <property type="entry name" value="ATP-synt_B"/>
    <property type="match status" value="1"/>
</dbReference>
<evidence type="ECO:0000256" key="11">
    <source>
        <dbReference type="ARBA" id="ARBA00025198"/>
    </source>
</evidence>
<keyword evidence="9 13" id="KW-0472">Membrane</keyword>
<evidence type="ECO:0000256" key="13">
    <source>
        <dbReference type="HAMAP-Rule" id="MF_01398"/>
    </source>
</evidence>
<evidence type="ECO:0000256" key="9">
    <source>
        <dbReference type="ARBA" id="ARBA00023136"/>
    </source>
</evidence>
<evidence type="ECO:0000256" key="12">
    <source>
        <dbReference type="ARBA" id="ARBA00037847"/>
    </source>
</evidence>
<dbReference type="GO" id="GO:0045259">
    <property type="term" value="C:proton-transporting ATP synthase complex"/>
    <property type="evidence" value="ECO:0007669"/>
    <property type="project" value="UniProtKB-KW"/>
</dbReference>